<dbReference type="Pfam" id="PF00171">
    <property type="entry name" value="Aldedh"/>
    <property type="match status" value="1"/>
</dbReference>
<keyword evidence="3" id="KW-1185">Reference proteome</keyword>
<dbReference type="InterPro" id="IPR015590">
    <property type="entry name" value="Aldehyde_DH_dom"/>
</dbReference>
<organism evidence="2 3">
    <name type="scientific">Streptomyces polyasparticus</name>
    <dbReference type="NCBI Taxonomy" id="2767826"/>
    <lineage>
        <taxon>Bacteria</taxon>
        <taxon>Bacillati</taxon>
        <taxon>Actinomycetota</taxon>
        <taxon>Actinomycetes</taxon>
        <taxon>Kitasatosporales</taxon>
        <taxon>Streptomycetaceae</taxon>
        <taxon>Streptomyces</taxon>
    </lineage>
</organism>
<dbReference type="Proteomes" id="UP000642284">
    <property type="component" value="Unassembled WGS sequence"/>
</dbReference>
<dbReference type="SUPFAM" id="SSF53720">
    <property type="entry name" value="ALDH-like"/>
    <property type="match status" value="1"/>
</dbReference>
<evidence type="ECO:0000313" key="2">
    <source>
        <dbReference type="EMBL" id="MBC9713270.1"/>
    </source>
</evidence>
<feature type="domain" description="Aldehyde dehydrogenase" evidence="1">
    <location>
        <begin position="11"/>
        <end position="141"/>
    </location>
</feature>
<comment type="caution">
    <text evidence="2">The sequence shown here is derived from an EMBL/GenBank/DDBJ whole genome shotgun (WGS) entry which is preliminary data.</text>
</comment>
<sequence length="182" mass="18929">MLSPVLRKDGFLGAVDQCRRAGAKVLAGGHMTGLDGRPDPEGVWAAPTVVRVEGIETAATIPAVTTETFFPLISVVVAEPADDEPLLTAALAFLGANAYGLRNSLWSRDPEVIDRVATELANGGLLKINDSHVGFVPPLPTRGGTGLTSGPFGEGAFPMVLTSHVQGISIATDVTPREAVFD</sequence>
<dbReference type="RefSeq" id="WP_187813701.1">
    <property type="nucleotide sequence ID" value="NZ_JACTVJ010000005.1"/>
</dbReference>
<proteinExistence type="predicted"/>
<evidence type="ECO:0000313" key="3">
    <source>
        <dbReference type="Proteomes" id="UP000642284"/>
    </source>
</evidence>
<dbReference type="InterPro" id="IPR016161">
    <property type="entry name" value="Ald_DH/histidinol_DH"/>
</dbReference>
<evidence type="ECO:0000259" key="1">
    <source>
        <dbReference type="Pfam" id="PF00171"/>
    </source>
</evidence>
<dbReference type="InterPro" id="IPR016163">
    <property type="entry name" value="Ald_DH_C"/>
</dbReference>
<name>A0ABR7SCR2_9ACTN</name>
<gene>
    <name evidence="2" type="ORF">H9Y04_11890</name>
</gene>
<protein>
    <submittedName>
        <fullName evidence="2">Aldehyde dehydrogenase family protein</fullName>
    </submittedName>
</protein>
<accession>A0ABR7SCR2</accession>
<dbReference type="EMBL" id="JACTVJ010000005">
    <property type="protein sequence ID" value="MBC9713270.1"/>
    <property type="molecule type" value="Genomic_DNA"/>
</dbReference>
<reference evidence="2 3" key="1">
    <citation type="submission" date="2020-08" db="EMBL/GenBank/DDBJ databases">
        <title>Genemic of Streptomyces polyaspartic.</title>
        <authorList>
            <person name="Liu W."/>
        </authorList>
    </citation>
    <scope>NUCLEOTIDE SEQUENCE [LARGE SCALE GENOMIC DNA]</scope>
    <source>
        <strain evidence="2 3">TRM66268-LWL</strain>
    </source>
</reference>
<dbReference type="Gene3D" id="3.40.309.10">
    <property type="entry name" value="Aldehyde Dehydrogenase, Chain A, domain 2"/>
    <property type="match status" value="1"/>
</dbReference>